<dbReference type="AlphaFoldDB" id="B9L2C9"/>
<dbReference type="GO" id="GO:0006751">
    <property type="term" value="P:glutathione catabolic process"/>
    <property type="evidence" value="ECO:0007669"/>
    <property type="project" value="UniProtKB-UniRule"/>
</dbReference>
<dbReference type="SUPFAM" id="SSF56235">
    <property type="entry name" value="N-terminal nucleophile aminohydrolases (Ntn hydrolases)"/>
    <property type="match status" value="1"/>
</dbReference>
<dbReference type="InterPro" id="IPR000101">
    <property type="entry name" value="GGT_peptidase"/>
</dbReference>
<name>B9L2C9_THERP</name>
<evidence type="ECO:0000256" key="1">
    <source>
        <dbReference type="ARBA" id="ARBA00001049"/>
    </source>
</evidence>
<evidence type="ECO:0000256" key="6">
    <source>
        <dbReference type="ARBA" id="ARBA00023145"/>
    </source>
</evidence>
<evidence type="ECO:0000313" key="13">
    <source>
        <dbReference type="Proteomes" id="UP000000447"/>
    </source>
</evidence>
<dbReference type="HOGENOM" id="CLU_014813_0_3_0"/>
<dbReference type="eggNOG" id="COG0405">
    <property type="taxonomic scope" value="Bacteria"/>
</dbReference>
<dbReference type="GO" id="GO:0006750">
    <property type="term" value="P:glutathione biosynthetic process"/>
    <property type="evidence" value="ECO:0007669"/>
    <property type="project" value="UniProtKB-KW"/>
</dbReference>
<keyword evidence="5 11" id="KW-0378">Hydrolase</keyword>
<dbReference type="NCBIfam" id="TIGR00066">
    <property type="entry name" value="g_glut_trans"/>
    <property type="match status" value="1"/>
</dbReference>
<comment type="similarity">
    <text evidence="3 11">Belongs to the gamma-glutamyltransferase family.</text>
</comment>
<dbReference type="GO" id="GO:0103068">
    <property type="term" value="F:leukotriene C4 gamma-glutamyl transferase activity"/>
    <property type="evidence" value="ECO:0007669"/>
    <property type="project" value="UniProtKB-EC"/>
</dbReference>
<keyword evidence="6 11" id="KW-0865">Zymogen</keyword>
<evidence type="ECO:0000256" key="11">
    <source>
        <dbReference type="RuleBase" id="RU368036"/>
    </source>
</evidence>
<evidence type="ECO:0000313" key="12">
    <source>
        <dbReference type="EMBL" id="ACM06148.1"/>
    </source>
</evidence>
<keyword evidence="4 11" id="KW-0808">Transferase</keyword>
<dbReference type="Proteomes" id="UP000000447">
    <property type="component" value="Chromosome"/>
</dbReference>
<feature type="active site" description="Nucleophile" evidence="9">
    <location>
        <position position="383"/>
    </location>
</feature>
<dbReference type="Gene3D" id="3.60.20.40">
    <property type="match status" value="1"/>
</dbReference>
<evidence type="ECO:0000256" key="7">
    <source>
        <dbReference type="ARBA" id="ARBA00023315"/>
    </source>
</evidence>
<dbReference type="EMBL" id="CP001275">
    <property type="protein sequence ID" value="ACM06148.1"/>
    <property type="molecule type" value="Genomic_DNA"/>
</dbReference>
<dbReference type="RefSeq" id="WP_015922280.1">
    <property type="nucleotide sequence ID" value="NC_011959.1"/>
</dbReference>
<evidence type="ECO:0000256" key="8">
    <source>
        <dbReference type="ARBA" id="ARBA00047417"/>
    </source>
</evidence>
<comment type="catalytic activity">
    <reaction evidence="8 11">
        <text>an N-terminal (5-L-glutamyl)-[peptide] + an alpha-amino acid = 5-L-glutamyl amino acid + an N-terminal L-alpha-aminoacyl-[peptide]</text>
        <dbReference type="Rhea" id="RHEA:23904"/>
        <dbReference type="Rhea" id="RHEA-COMP:9780"/>
        <dbReference type="Rhea" id="RHEA-COMP:9795"/>
        <dbReference type="ChEBI" id="CHEBI:77644"/>
        <dbReference type="ChEBI" id="CHEBI:78597"/>
        <dbReference type="ChEBI" id="CHEBI:78599"/>
        <dbReference type="ChEBI" id="CHEBI:78608"/>
        <dbReference type="EC" id="2.3.2.2"/>
    </reaction>
</comment>
<comment type="catalytic activity">
    <reaction evidence="2 11">
        <text>glutathione + H2O = L-cysteinylglycine + L-glutamate</text>
        <dbReference type="Rhea" id="RHEA:28807"/>
        <dbReference type="ChEBI" id="CHEBI:15377"/>
        <dbReference type="ChEBI" id="CHEBI:29985"/>
        <dbReference type="ChEBI" id="CHEBI:57925"/>
        <dbReference type="ChEBI" id="CHEBI:61694"/>
        <dbReference type="EC" id="3.4.19.13"/>
    </reaction>
</comment>
<dbReference type="GO" id="GO:0036374">
    <property type="term" value="F:glutathione hydrolase activity"/>
    <property type="evidence" value="ECO:0007669"/>
    <property type="project" value="UniProtKB-UniRule"/>
</dbReference>
<dbReference type="InterPro" id="IPR029055">
    <property type="entry name" value="Ntn_hydrolases_N"/>
</dbReference>
<dbReference type="EC" id="3.4.19.13" evidence="11"/>
<dbReference type="Pfam" id="PF01019">
    <property type="entry name" value="G_glu_transpept"/>
    <property type="match status" value="1"/>
</dbReference>
<accession>B9L2C9</accession>
<evidence type="ECO:0000256" key="10">
    <source>
        <dbReference type="PIRSR" id="PIRSR600101-2"/>
    </source>
</evidence>
<gene>
    <name evidence="12" type="primary">ggt</name>
    <name evidence="12" type="ordered locus">trd_1331</name>
</gene>
<dbReference type="PANTHER" id="PTHR43199">
    <property type="entry name" value="GLUTATHIONE HYDROLASE"/>
    <property type="match status" value="1"/>
</dbReference>
<comment type="catalytic activity">
    <reaction evidence="1 11">
        <text>an S-substituted glutathione + H2O = an S-substituted L-cysteinylglycine + L-glutamate</text>
        <dbReference type="Rhea" id="RHEA:59468"/>
        <dbReference type="ChEBI" id="CHEBI:15377"/>
        <dbReference type="ChEBI" id="CHEBI:29985"/>
        <dbReference type="ChEBI" id="CHEBI:90779"/>
        <dbReference type="ChEBI" id="CHEBI:143103"/>
        <dbReference type="EC" id="3.4.19.13"/>
    </reaction>
</comment>
<dbReference type="PANTHER" id="PTHR43199:SF1">
    <property type="entry name" value="GLUTATHIONE HYDROLASE PROENZYME"/>
    <property type="match status" value="1"/>
</dbReference>
<dbReference type="KEGG" id="tro:trd_1331"/>
<dbReference type="EC" id="2.3.2.2" evidence="11"/>
<evidence type="ECO:0000256" key="2">
    <source>
        <dbReference type="ARBA" id="ARBA00001089"/>
    </source>
</evidence>
<comment type="subunit">
    <text evidence="11">This enzyme consists of two polypeptide chains, which are synthesized in precursor form from a single polypeptide.</text>
</comment>
<evidence type="ECO:0000256" key="9">
    <source>
        <dbReference type="PIRSR" id="PIRSR600101-1"/>
    </source>
</evidence>
<organism evidence="12 13">
    <name type="scientific">Thermomicrobium roseum (strain ATCC 27502 / DSM 5159 / P-2)</name>
    <dbReference type="NCBI Taxonomy" id="309801"/>
    <lineage>
        <taxon>Bacteria</taxon>
        <taxon>Pseudomonadati</taxon>
        <taxon>Thermomicrobiota</taxon>
        <taxon>Thermomicrobia</taxon>
        <taxon>Thermomicrobiales</taxon>
        <taxon>Thermomicrobiaceae</taxon>
        <taxon>Thermomicrobium</taxon>
    </lineage>
</organism>
<reference evidence="12 13" key="1">
    <citation type="journal article" date="2009" name="PLoS ONE">
        <title>Complete genome sequence of the aerobic CO-oxidizing thermophile Thermomicrobium roseum.</title>
        <authorList>
            <person name="Wu D."/>
            <person name="Raymond J."/>
            <person name="Wu M."/>
            <person name="Chatterji S."/>
            <person name="Ren Q."/>
            <person name="Graham J.E."/>
            <person name="Bryant D.A."/>
            <person name="Robb F."/>
            <person name="Colman A."/>
            <person name="Tallon L.J."/>
            <person name="Badger J.H."/>
            <person name="Madupu R."/>
            <person name="Ward N.L."/>
            <person name="Eisen J.A."/>
        </authorList>
    </citation>
    <scope>NUCLEOTIDE SEQUENCE [LARGE SCALE GENOMIC DNA]</scope>
    <source>
        <strain evidence="13">ATCC 27502 / DSM 5159 / P-2</strain>
    </source>
</reference>
<sequence length="566" mass="60640">MSRSEWIIDRQEALGTRGMVAAKHEIAAEVGASVLEDGGNAIDAAVATAFAVGVVEPFMSGIGGGGLMLVHSAATGDTIALDFGMCAPLAAHPDLYTLLPGTSATRFGWRAVEGDANVHGPLAIAVPGTVAGLAAAAERWGTRPLAELLQPAIRLAREGFPVSWHTSLEMAQDAELLARYPSTRAIFTRNGLPLPVFTGLQPTMLRQPDLARSLEAIARRGAETFYRGELGKTLIEGLRSLGAILTEEDLARYRVRIAAPLWGRYRACRVATAPAPSGGPTLLESLHIMDCFDLRASGHNTDRTLHILIEAFRQAFVDRFTYLADPDFVPVPVDALTDPSYARERAQEIGEDARTRIEPGQPSRLGIEQVFERSLPNYGAGSTTHICVVDRWGNAVTLTQTLLSAWGSRIVAPGTGILMNNGMFWFDPEPGRANSIAPGKRPLANMTPTLVFTGGQFLLALGAMGGRRIINAIAQIISNVVDHRMGIQAAISAPRVDCSVQPTAVSSRIPEAVIARLRERGHTLQVVREDFADVPFASPVGILRDDEGMLHGGANPYYPAMVLGLD</sequence>
<comment type="pathway">
    <text evidence="11">Sulfur metabolism; glutathione metabolism.</text>
</comment>
<proteinExistence type="inferred from homology"/>
<evidence type="ECO:0000256" key="3">
    <source>
        <dbReference type="ARBA" id="ARBA00009381"/>
    </source>
</evidence>
<keyword evidence="7 11" id="KW-0012">Acyltransferase</keyword>
<dbReference type="STRING" id="309801.trd_1331"/>
<evidence type="ECO:0000256" key="5">
    <source>
        <dbReference type="ARBA" id="ARBA00022801"/>
    </source>
</evidence>
<dbReference type="UniPathway" id="UPA00204"/>
<evidence type="ECO:0000256" key="4">
    <source>
        <dbReference type="ARBA" id="ARBA00022679"/>
    </source>
</evidence>
<keyword evidence="13" id="KW-1185">Reference proteome</keyword>
<feature type="binding site" evidence="10">
    <location>
        <position position="466"/>
    </location>
    <ligand>
        <name>L-glutamate</name>
        <dbReference type="ChEBI" id="CHEBI:29985"/>
    </ligand>
</feature>
<dbReference type="Gene3D" id="1.10.246.130">
    <property type="match status" value="1"/>
</dbReference>
<comment type="PTM">
    <text evidence="11">Cleaved by autocatalysis into a large and a small subunit.</text>
</comment>
<dbReference type="InterPro" id="IPR043137">
    <property type="entry name" value="GGT_ssub_C"/>
</dbReference>
<protein>
    <recommendedName>
        <fullName evidence="11">Glutathione hydrolase proenzyme</fullName>
        <ecNumber evidence="11">2.3.2.2</ecNumber>
        <ecNumber evidence="11">3.4.19.13</ecNumber>
    </recommendedName>
    <component>
        <recommendedName>
            <fullName evidence="11">Glutathione hydrolase large chain</fullName>
        </recommendedName>
    </component>
    <component>
        <recommendedName>
            <fullName evidence="11">Glutathione hydrolase small chain</fullName>
        </recommendedName>
    </component>
</protein>
<dbReference type="InterPro" id="IPR043138">
    <property type="entry name" value="GGT_lsub"/>
</dbReference>
<keyword evidence="11" id="KW-0317">Glutathione biosynthesis</keyword>
<dbReference type="PRINTS" id="PR01210">
    <property type="entry name" value="GGTRANSPTASE"/>
</dbReference>
<dbReference type="InterPro" id="IPR051792">
    <property type="entry name" value="GGT_bact"/>
</dbReference>